<dbReference type="PROSITE" id="PS50949">
    <property type="entry name" value="HTH_GNTR"/>
    <property type="match status" value="2"/>
</dbReference>
<evidence type="ECO:0000313" key="5">
    <source>
        <dbReference type="EMBL" id="RGC12202.1"/>
    </source>
</evidence>
<keyword evidence="3" id="KW-0804">Transcription</keyword>
<dbReference type="Pfam" id="PF00392">
    <property type="entry name" value="GntR"/>
    <property type="match status" value="2"/>
</dbReference>
<dbReference type="PANTHER" id="PTHR43537">
    <property type="entry name" value="TRANSCRIPTIONAL REGULATOR, GNTR FAMILY"/>
    <property type="match status" value="1"/>
</dbReference>
<accession>A0A3E2VN61</accession>
<dbReference type="SMART" id="SM00345">
    <property type="entry name" value="HTH_GNTR"/>
    <property type="match status" value="2"/>
</dbReference>
<dbReference type="PANTHER" id="PTHR43537:SF5">
    <property type="entry name" value="UXU OPERON TRANSCRIPTIONAL REGULATOR"/>
    <property type="match status" value="1"/>
</dbReference>
<comment type="caution">
    <text evidence="5">The sequence shown here is derived from an EMBL/GenBank/DDBJ whole genome shotgun (WGS) entry which is preliminary data.</text>
</comment>
<evidence type="ECO:0000259" key="4">
    <source>
        <dbReference type="PROSITE" id="PS50949"/>
    </source>
</evidence>
<keyword evidence="2" id="KW-0238">DNA-binding</keyword>
<dbReference type="GO" id="GO:0003677">
    <property type="term" value="F:DNA binding"/>
    <property type="evidence" value="ECO:0007669"/>
    <property type="project" value="UniProtKB-KW"/>
</dbReference>
<evidence type="ECO:0000256" key="3">
    <source>
        <dbReference type="ARBA" id="ARBA00023163"/>
    </source>
</evidence>
<feature type="domain" description="HTH gntR-type" evidence="4">
    <location>
        <begin position="5"/>
        <end position="73"/>
    </location>
</feature>
<keyword evidence="1" id="KW-0805">Transcription regulation</keyword>
<proteinExistence type="predicted"/>
<dbReference type="Gene3D" id="1.10.10.10">
    <property type="entry name" value="Winged helix-like DNA-binding domain superfamily/Winged helix DNA-binding domain"/>
    <property type="match status" value="2"/>
</dbReference>
<evidence type="ECO:0000313" key="6">
    <source>
        <dbReference type="Proteomes" id="UP000260025"/>
    </source>
</evidence>
<dbReference type="AlphaFoldDB" id="A0A3E2VN61"/>
<dbReference type="GO" id="GO:0003700">
    <property type="term" value="F:DNA-binding transcription factor activity"/>
    <property type="evidence" value="ECO:0007669"/>
    <property type="project" value="InterPro"/>
</dbReference>
<dbReference type="RefSeq" id="WP_117444379.1">
    <property type="nucleotide sequence ID" value="NZ_JAJFEN010000003.1"/>
</dbReference>
<sequence length="489" mass="57560">MKEEMSLHEWIYNYIEEAIRFGIFRQGEKLPTISQFAERFQVSRRPVIHAFKLLEENHYIEMSRGRHSRLTLGLDEAECRENCIQFFLARKDAVQDLCEIRDILLPDLLTQALCLLTEEQYAAIHESIDHMQGERTVVAFVEKVLSVFGNPLVCSLYMEVAIFGRLSFYENIKDSMVLQGTHAHSDLAKTHAFVDAVFQKQLTYPDIYEITKKYFADDSRKTQERYAKLPLREPKQKVSFRWNIYRGRPRQIYNVASSLLKDIIYQKYPVESRLPRVLDLCEIYQVSEPTLRRAMSILQATGVIEPIGGKGMKVIRCDENRICDMLEDNGVRERVIEGMQCLQILQMTCQTFTSISFTSMVQRFEQIKQSLSDIEITSINWVRLICEYCDSIMDVNEQESLKSIFEELKQHILWIYPFICHLDKERYSSLFFHALDVLQYAMKSQDERLYVNEMKYLFYLVLEELRSQLENAGVKEAKDLKMISFRMNI</sequence>
<evidence type="ECO:0000256" key="1">
    <source>
        <dbReference type="ARBA" id="ARBA00023015"/>
    </source>
</evidence>
<dbReference type="Proteomes" id="UP000260025">
    <property type="component" value="Unassembled WGS sequence"/>
</dbReference>
<reference evidence="5 6" key="1">
    <citation type="submission" date="2018-08" db="EMBL/GenBank/DDBJ databases">
        <title>A genome reference for cultivated species of the human gut microbiota.</title>
        <authorList>
            <person name="Zou Y."/>
            <person name="Xue W."/>
            <person name="Luo G."/>
        </authorList>
    </citation>
    <scope>NUCLEOTIDE SEQUENCE [LARGE SCALE GENOMIC DNA]</scope>
    <source>
        <strain evidence="5 6">OF01-2LB</strain>
    </source>
</reference>
<dbReference type="CDD" id="cd07377">
    <property type="entry name" value="WHTH_GntR"/>
    <property type="match status" value="1"/>
</dbReference>
<dbReference type="InterPro" id="IPR000524">
    <property type="entry name" value="Tscrpt_reg_HTH_GntR"/>
</dbReference>
<dbReference type="InterPro" id="IPR036390">
    <property type="entry name" value="WH_DNA-bd_sf"/>
</dbReference>
<dbReference type="EMBL" id="QVEV01000035">
    <property type="protein sequence ID" value="RGC12202.1"/>
    <property type="molecule type" value="Genomic_DNA"/>
</dbReference>
<protein>
    <submittedName>
        <fullName evidence="5">GntR family transcriptional regulator</fullName>
    </submittedName>
</protein>
<organism evidence="5 6">
    <name type="scientific">Clostridium innocuum</name>
    <dbReference type="NCBI Taxonomy" id="1522"/>
    <lineage>
        <taxon>Bacteria</taxon>
        <taxon>Bacillati</taxon>
        <taxon>Bacillota</taxon>
        <taxon>Clostridia</taxon>
        <taxon>Eubacteriales</taxon>
        <taxon>Clostridiaceae</taxon>
        <taxon>Clostridium</taxon>
    </lineage>
</organism>
<feature type="domain" description="HTH gntR-type" evidence="4">
    <location>
        <begin position="249"/>
        <end position="317"/>
    </location>
</feature>
<dbReference type="SUPFAM" id="SSF46785">
    <property type="entry name" value="Winged helix' DNA-binding domain"/>
    <property type="match status" value="2"/>
</dbReference>
<dbReference type="OrthoDB" id="1654819at2"/>
<name>A0A3E2VN61_CLOIN</name>
<gene>
    <name evidence="5" type="ORF">DXA38_17870</name>
</gene>
<dbReference type="InterPro" id="IPR036388">
    <property type="entry name" value="WH-like_DNA-bd_sf"/>
</dbReference>
<evidence type="ECO:0000256" key="2">
    <source>
        <dbReference type="ARBA" id="ARBA00023125"/>
    </source>
</evidence>